<dbReference type="Pfam" id="PF00460">
    <property type="entry name" value="Flg_bb_rod"/>
    <property type="match status" value="1"/>
</dbReference>
<keyword evidence="8" id="KW-0966">Cell projection</keyword>
<dbReference type="InterPro" id="IPR001444">
    <property type="entry name" value="Flag_bb_rod_N"/>
</dbReference>
<feature type="domain" description="Flagellar basal body rod protein N-terminal" evidence="7">
    <location>
        <begin position="19"/>
        <end position="39"/>
    </location>
</feature>
<evidence type="ECO:0000256" key="5">
    <source>
        <dbReference type="ARBA" id="ARBA00024934"/>
    </source>
</evidence>
<keyword evidence="9" id="KW-1185">Reference proteome</keyword>
<evidence type="ECO:0000256" key="3">
    <source>
        <dbReference type="ARBA" id="ARBA00014376"/>
    </source>
</evidence>
<dbReference type="PANTHER" id="PTHR30435">
    <property type="entry name" value="FLAGELLAR PROTEIN"/>
    <property type="match status" value="1"/>
</dbReference>
<reference evidence="8 9" key="1">
    <citation type="submission" date="2024-03" db="EMBL/GenBank/DDBJ databases">
        <title>Phenotype and Genome Characterization of a Sulfate-Reducing Bacterium Pseudodesulfovibrio sp. strain 5S69, isolated from Petroleum Reservoir in Tatarstan (Russia).</title>
        <authorList>
            <person name="Bidzhieva S.K."/>
            <person name="Kadnikov V."/>
            <person name="Tourova T.P."/>
            <person name="Samigullina S.R."/>
            <person name="Sokolova D.S."/>
            <person name="Poltaraus A.B."/>
            <person name="Avtukh A.N."/>
            <person name="Tereshina V.M."/>
            <person name="Mardanov A.V."/>
            <person name="Nazina T.N."/>
        </authorList>
    </citation>
    <scope>NUCLEOTIDE SEQUENCE [LARGE SCALE GENOMIC DNA]</scope>
    <source>
        <strain evidence="8 9">5S69</strain>
    </source>
</reference>
<name>A0ABZ2IWN4_9BACT</name>
<organism evidence="8 9">
    <name type="scientific">Pseudodesulfovibrio methanolicus</name>
    <dbReference type="NCBI Taxonomy" id="3126690"/>
    <lineage>
        <taxon>Bacteria</taxon>
        <taxon>Pseudomonadati</taxon>
        <taxon>Thermodesulfobacteriota</taxon>
        <taxon>Desulfovibrionia</taxon>
        <taxon>Desulfovibrionales</taxon>
        <taxon>Desulfovibrionaceae</taxon>
    </lineage>
</organism>
<dbReference type="NCBIfam" id="TIGR01396">
    <property type="entry name" value="FlgB"/>
    <property type="match status" value="1"/>
</dbReference>
<comment type="subcellular location">
    <subcellularLocation>
        <location evidence="1 6">Bacterial flagellum basal body</location>
    </subcellularLocation>
</comment>
<evidence type="ECO:0000313" key="9">
    <source>
        <dbReference type="Proteomes" id="UP001385389"/>
    </source>
</evidence>
<evidence type="ECO:0000313" key="8">
    <source>
        <dbReference type="EMBL" id="WWX21844.1"/>
    </source>
</evidence>
<keyword evidence="4 6" id="KW-0975">Bacterial flagellum</keyword>
<dbReference type="NCBIfam" id="NF009264">
    <property type="entry name" value="PRK12621.1"/>
    <property type="match status" value="1"/>
</dbReference>
<dbReference type="Proteomes" id="UP001385389">
    <property type="component" value="Chromosome"/>
</dbReference>
<keyword evidence="8" id="KW-0969">Cilium</keyword>
<comment type="similarity">
    <text evidence="2 6">Belongs to the flagella basal body rod proteins family.</text>
</comment>
<keyword evidence="8" id="KW-0282">Flagellum</keyword>
<evidence type="ECO:0000256" key="1">
    <source>
        <dbReference type="ARBA" id="ARBA00004117"/>
    </source>
</evidence>
<comment type="function">
    <text evidence="5 6">Structural component of flagellum, the bacterial motility apparatus. Part of the rod structure of flagellar basal body.</text>
</comment>
<protein>
    <recommendedName>
        <fullName evidence="3 6">Flagellar basal body rod protein FlgB</fullName>
    </recommendedName>
</protein>
<sequence length="136" mass="15416">MRGLFEHHLNITEKVMDLRLQRQNIVTGNIANVNTPGFKARRLEFENQLQAALNQDSLGKLTRTKQDHLPATFDVDGFKGQGLQEFRGREIYGQDEVNLDKEMATNAKNTMMYNALASVIKKSFDGMTKVIQEGSK</sequence>
<dbReference type="EMBL" id="CP146609">
    <property type="protein sequence ID" value="WWX21844.1"/>
    <property type="molecule type" value="Genomic_DNA"/>
</dbReference>
<accession>A0ABZ2IWN4</accession>
<evidence type="ECO:0000259" key="7">
    <source>
        <dbReference type="Pfam" id="PF00460"/>
    </source>
</evidence>
<dbReference type="RefSeq" id="WP_338667514.1">
    <property type="nucleotide sequence ID" value="NZ_CP146609.1"/>
</dbReference>
<proteinExistence type="inferred from homology"/>
<evidence type="ECO:0000256" key="2">
    <source>
        <dbReference type="ARBA" id="ARBA00009677"/>
    </source>
</evidence>
<evidence type="ECO:0000256" key="4">
    <source>
        <dbReference type="ARBA" id="ARBA00023143"/>
    </source>
</evidence>
<comment type="subunit">
    <text evidence="6">The basal body constitutes a major portion of the flagellar organelle and consists of a number of rings mounted on a central rod.</text>
</comment>
<dbReference type="PANTHER" id="PTHR30435:SF12">
    <property type="entry name" value="FLAGELLAR BASAL BODY ROD PROTEIN FLGB"/>
    <property type="match status" value="1"/>
</dbReference>
<dbReference type="PIRSF" id="PIRSF002889">
    <property type="entry name" value="Rod_FlgB"/>
    <property type="match status" value="1"/>
</dbReference>
<evidence type="ECO:0000256" key="6">
    <source>
        <dbReference type="PIRNR" id="PIRNR002889"/>
    </source>
</evidence>
<dbReference type="InterPro" id="IPR006300">
    <property type="entry name" value="FlgB"/>
</dbReference>
<gene>
    <name evidence="8" type="primary">flgB</name>
    <name evidence="8" type="ORF">V8V93_15535</name>
</gene>